<dbReference type="AlphaFoldDB" id="A0AAD4QXJ6"/>
<gene>
    <name evidence="1" type="ORF">DdX_15637</name>
</gene>
<keyword evidence="2" id="KW-1185">Reference proteome</keyword>
<evidence type="ECO:0000313" key="2">
    <source>
        <dbReference type="Proteomes" id="UP001201812"/>
    </source>
</evidence>
<reference evidence="1" key="1">
    <citation type="submission" date="2022-01" db="EMBL/GenBank/DDBJ databases">
        <title>Genome Sequence Resource for Two Populations of Ditylenchus destructor, the Migratory Endoparasitic Phytonematode.</title>
        <authorList>
            <person name="Zhang H."/>
            <person name="Lin R."/>
            <person name="Xie B."/>
        </authorList>
    </citation>
    <scope>NUCLEOTIDE SEQUENCE</scope>
    <source>
        <strain evidence="1">BazhouSP</strain>
    </source>
</reference>
<comment type="caution">
    <text evidence="1">The sequence shown here is derived from an EMBL/GenBank/DDBJ whole genome shotgun (WGS) entry which is preliminary data.</text>
</comment>
<accession>A0AAD4QXJ6</accession>
<sequence length="269" mass="30402">MRAAGKQQEIVAGDSRLLENFDKASMKPSFAFIEFPHHDPVKWSTVIRKVPLNAIDALSIGYAQPFTTFLSGLIEVTEEHVENKEDPNVPEKATINCMDYYYNLTDKKLDALKEQGAKTQQDIEIMKGNIEEIKKNVAEIKEIIERDVLPAIQDLQDVVTVKFKDMSKKLHDAVNEVKVYQTAKSWYEAFIKPIQHLRLDMGSLLQSFLDKNLVRAALRSMNETCWKHTPLNIATDVKSLTGAGCTSDVTMALLQDRNSEPESQAFADL</sequence>
<dbReference type="Proteomes" id="UP001201812">
    <property type="component" value="Unassembled WGS sequence"/>
</dbReference>
<name>A0AAD4QXJ6_9BILA</name>
<protein>
    <submittedName>
        <fullName evidence="1">Uncharacterized protein</fullName>
    </submittedName>
</protein>
<evidence type="ECO:0000313" key="1">
    <source>
        <dbReference type="EMBL" id="KAI1702221.1"/>
    </source>
</evidence>
<proteinExistence type="predicted"/>
<organism evidence="1 2">
    <name type="scientific">Ditylenchus destructor</name>
    <dbReference type="NCBI Taxonomy" id="166010"/>
    <lineage>
        <taxon>Eukaryota</taxon>
        <taxon>Metazoa</taxon>
        <taxon>Ecdysozoa</taxon>
        <taxon>Nematoda</taxon>
        <taxon>Chromadorea</taxon>
        <taxon>Rhabditida</taxon>
        <taxon>Tylenchina</taxon>
        <taxon>Tylenchomorpha</taxon>
        <taxon>Sphaerularioidea</taxon>
        <taxon>Anguinidae</taxon>
        <taxon>Anguininae</taxon>
        <taxon>Ditylenchus</taxon>
    </lineage>
</organism>
<dbReference type="EMBL" id="JAKKPZ010000103">
    <property type="protein sequence ID" value="KAI1702221.1"/>
    <property type="molecule type" value="Genomic_DNA"/>
</dbReference>